<dbReference type="InterPro" id="IPR006033">
    <property type="entry name" value="AsnA_fam"/>
</dbReference>
<evidence type="ECO:0000313" key="12">
    <source>
        <dbReference type="Proteomes" id="UP000250997"/>
    </source>
</evidence>
<dbReference type="PIRSF" id="PIRSF001220">
    <property type="entry name" value="L-ASNase_gatD"/>
    <property type="match status" value="1"/>
</dbReference>
<evidence type="ECO:0000256" key="3">
    <source>
        <dbReference type="ARBA" id="ARBA00022801"/>
    </source>
</evidence>
<accession>A0A329TSN7</accession>
<name>A0A329TSN7_9FIRM</name>
<dbReference type="InterPro" id="IPR036152">
    <property type="entry name" value="Asp/glu_Ase-like_sf"/>
</dbReference>
<dbReference type="InterPro" id="IPR037152">
    <property type="entry name" value="L-asparaginase_N_sf"/>
</dbReference>
<feature type="binding site" evidence="5">
    <location>
        <position position="57"/>
    </location>
    <ligand>
        <name>substrate</name>
    </ligand>
</feature>
<evidence type="ECO:0000313" key="10">
    <source>
        <dbReference type="EMBL" id="RAW51636.1"/>
    </source>
</evidence>
<evidence type="ECO:0000313" key="9">
    <source>
        <dbReference type="EMBL" id="MBS6622168.1"/>
    </source>
</evidence>
<reference evidence="9" key="3">
    <citation type="submission" date="2021-02" db="EMBL/GenBank/DDBJ databases">
        <title>Infant gut strain persistence is associated with maternal origin, phylogeny, and functional potential including surface adhesion and iron acquisition.</title>
        <authorList>
            <person name="Lou Y.C."/>
        </authorList>
    </citation>
    <scope>NUCLEOTIDE SEQUENCE</scope>
    <source>
        <strain evidence="9">L2_039_000G1_dasL2_039_000G1_maxbin2.maxbin.077</strain>
    </source>
</reference>
<evidence type="ECO:0000256" key="2">
    <source>
        <dbReference type="ARBA" id="ARBA00012920"/>
    </source>
</evidence>
<organism evidence="11 13">
    <name type="scientific">Faecalibacterium prausnitzii</name>
    <dbReference type="NCBI Taxonomy" id="853"/>
    <lineage>
        <taxon>Bacteria</taxon>
        <taxon>Bacillati</taxon>
        <taxon>Bacillota</taxon>
        <taxon>Clostridia</taxon>
        <taxon>Eubacteriales</taxon>
        <taxon>Oscillospiraceae</taxon>
        <taxon>Faecalibacterium</taxon>
    </lineage>
</organism>
<feature type="active site" evidence="6">
    <location>
        <position position="88"/>
    </location>
</feature>
<evidence type="ECO:0000313" key="13">
    <source>
        <dbReference type="Proteomes" id="UP000406184"/>
    </source>
</evidence>
<reference evidence="10 12" key="1">
    <citation type="submission" date="2018-02" db="EMBL/GenBank/DDBJ databases">
        <title>Complete genome sequencing of Faecalibacterium prausnitzii strains isolated from the human gut.</title>
        <authorList>
            <person name="Fitzgerald B.C."/>
            <person name="Shkoporov A.N."/>
            <person name="Ross P.R."/>
            <person name="Hill C."/>
        </authorList>
    </citation>
    <scope>NUCLEOTIDE SEQUENCE [LARGE SCALE GENOMIC DNA]</scope>
    <source>
        <strain evidence="10 12">APC942/18-1</strain>
    </source>
</reference>
<proteinExistence type="inferred from homology"/>
<dbReference type="InterPro" id="IPR041725">
    <property type="entry name" value="L-asparaginase_I"/>
</dbReference>
<dbReference type="Gene3D" id="3.40.50.40">
    <property type="match status" value="1"/>
</dbReference>
<sequence length="336" mass="37233">MSTKQRLLFITTGGTIASVRTQQGLKPVLTSEELLAHLPELNELCCPDTLALCSIDSTDLGPEHWLMMAKAVQENYALYDGFIICHGTDTLAYSAAALSYLIQNADKPVILTGAQQPISNEITDAKKNLRDSVICALDPGSRGVMVVFGGHVIAGTRAKKNKTISYDAFASVNFPALALVQGDRLVRYVPSPWPTGPVEFGRSLSPRVFLLKLTPGLSPDLIPDIFRLYDCVIVESFGVGGIPQRLMDAFAEGLGDYDKTHKVLILTTQVTYEGSDVGIYEVGKRVKNRFRFLEAHDMTIEAVVTKIMWLLAQDCDSFDQLQQRFYRQVNFDTFYH</sequence>
<dbReference type="Pfam" id="PF00710">
    <property type="entry name" value="Asparaginase"/>
    <property type="match status" value="1"/>
</dbReference>
<dbReference type="InterPro" id="IPR027474">
    <property type="entry name" value="L-asparaginase_N"/>
</dbReference>
<dbReference type="GO" id="GO:0004067">
    <property type="term" value="F:asparaginase activity"/>
    <property type="evidence" value="ECO:0007669"/>
    <property type="project" value="UniProtKB-UniRule"/>
</dbReference>
<dbReference type="Proteomes" id="UP000250997">
    <property type="component" value="Unassembled WGS sequence"/>
</dbReference>
<dbReference type="PROSITE" id="PS00917">
    <property type="entry name" value="ASN_GLN_ASE_2"/>
    <property type="match status" value="1"/>
</dbReference>
<dbReference type="InterPro" id="IPR006034">
    <property type="entry name" value="Asparaginase/glutaminase-like"/>
</dbReference>
<dbReference type="NCBIfam" id="TIGR00519">
    <property type="entry name" value="asnASE_I"/>
    <property type="match status" value="1"/>
</dbReference>
<dbReference type="Gene3D" id="3.40.50.1170">
    <property type="entry name" value="L-asparaginase, N-terminal domain"/>
    <property type="match status" value="1"/>
</dbReference>
<dbReference type="SMART" id="SM00870">
    <property type="entry name" value="Asparaginase"/>
    <property type="match status" value="1"/>
</dbReference>
<dbReference type="EMBL" id="CABHMY010000177">
    <property type="protein sequence ID" value="VUX21847.1"/>
    <property type="molecule type" value="Genomic_DNA"/>
</dbReference>
<gene>
    <name evidence="11" type="primary">ansA</name>
    <name evidence="10" type="ORF">C4N27_03940</name>
    <name evidence="11" type="ORF">FPPS064S07_01758</name>
    <name evidence="9" type="ORF">KH315_08430</name>
</gene>
<dbReference type="InterPro" id="IPR040919">
    <property type="entry name" value="Asparaginase_C"/>
</dbReference>
<reference evidence="11 13" key="2">
    <citation type="submission" date="2019-07" db="EMBL/GenBank/DDBJ databases">
        <authorList>
            <person name="Hibberd C M."/>
            <person name="Gehrig L. J."/>
            <person name="Chang H.-W."/>
            <person name="Venkatesh S."/>
        </authorList>
    </citation>
    <scope>NUCLEOTIDE SEQUENCE [LARGE SCALE GENOMIC DNA]</scope>
    <source>
        <strain evidence="11">Faecalibacterium_prausnitzii_JG_BgPS064</strain>
    </source>
</reference>
<protein>
    <recommendedName>
        <fullName evidence="2">asparaginase</fullName>
        <ecNumber evidence="2">3.5.1.1</ecNumber>
    </recommendedName>
</protein>
<dbReference type="EMBL" id="JAGZYH010000028">
    <property type="protein sequence ID" value="MBS6622168.1"/>
    <property type="molecule type" value="Genomic_DNA"/>
</dbReference>
<comment type="similarity">
    <text evidence="1">Belongs to the asparaginase 1 family.</text>
</comment>
<feature type="domain" description="Asparaginase/glutaminase C-terminal" evidence="8">
    <location>
        <begin position="207"/>
        <end position="325"/>
    </location>
</feature>
<dbReference type="FunFam" id="3.40.50.1170:FF:000001">
    <property type="entry name" value="L-asparaginase 2"/>
    <property type="match status" value="1"/>
</dbReference>
<evidence type="ECO:0000256" key="5">
    <source>
        <dbReference type="PIRSR" id="PIRSR001220-2"/>
    </source>
</evidence>
<dbReference type="PIRSF" id="PIRSF500176">
    <property type="entry name" value="L_ASNase"/>
    <property type="match status" value="1"/>
</dbReference>
<evidence type="ECO:0000313" key="11">
    <source>
        <dbReference type="EMBL" id="VUX21847.1"/>
    </source>
</evidence>
<evidence type="ECO:0000259" key="7">
    <source>
        <dbReference type="Pfam" id="PF00710"/>
    </source>
</evidence>
<dbReference type="PROSITE" id="PS51732">
    <property type="entry name" value="ASN_GLN_ASE_3"/>
    <property type="match status" value="1"/>
</dbReference>
<evidence type="ECO:0000256" key="4">
    <source>
        <dbReference type="PIRSR" id="PIRSR001220-1"/>
    </source>
</evidence>
<dbReference type="Pfam" id="PF17763">
    <property type="entry name" value="Asparaginase_C"/>
    <property type="match status" value="1"/>
</dbReference>
<feature type="domain" description="L-asparaginase N-terminal" evidence="7">
    <location>
        <begin position="6"/>
        <end position="185"/>
    </location>
</feature>
<dbReference type="AlphaFoldDB" id="A0A329TSN7"/>
<dbReference type="RefSeq" id="WP_158390247.1">
    <property type="nucleotide sequence ID" value="NZ_CABHMY010000177.1"/>
</dbReference>
<keyword evidence="3 11" id="KW-0378">Hydrolase</keyword>
<dbReference type="EMBL" id="PRLA01000002">
    <property type="protein sequence ID" value="RAW51636.1"/>
    <property type="molecule type" value="Genomic_DNA"/>
</dbReference>
<feature type="active site" description="O-isoaspartyl threonine intermediate" evidence="4">
    <location>
        <position position="15"/>
    </location>
</feature>
<feature type="binding site" evidence="5">
    <location>
        <begin position="88"/>
        <end position="89"/>
    </location>
    <ligand>
        <name>substrate</name>
    </ligand>
</feature>
<dbReference type="PANTHER" id="PTHR11707:SF28">
    <property type="entry name" value="60 KDA LYSOPHOSPHOLIPASE"/>
    <property type="match status" value="1"/>
</dbReference>
<evidence type="ECO:0000256" key="6">
    <source>
        <dbReference type="PROSITE-ProRule" id="PRU10100"/>
    </source>
</evidence>
<dbReference type="InterPro" id="IPR027473">
    <property type="entry name" value="L-asparaginase_C"/>
</dbReference>
<dbReference type="CDD" id="cd08963">
    <property type="entry name" value="L-asparaginase_I"/>
    <property type="match status" value="1"/>
</dbReference>
<dbReference type="PANTHER" id="PTHR11707">
    <property type="entry name" value="L-ASPARAGINASE"/>
    <property type="match status" value="1"/>
</dbReference>
<dbReference type="PRINTS" id="PR00139">
    <property type="entry name" value="ASNGLNASE"/>
</dbReference>
<dbReference type="Proteomes" id="UP000811365">
    <property type="component" value="Unassembled WGS sequence"/>
</dbReference>
<keyword evidence="13" id="KW-1185">Reference proteome</keyword>
<evidence type="ECO:0000256" key="1">
    <source>
        <dbReference type="ARBA" id="ARBA00010518"/>
    </source>
</evidence>
<dbReference type="SFLD" id="SFLDS00057">
    <property type="entry name" value="Glutaminase/Asparaginase"/>
    <property type="match status" value="1"/>
</dbReference>
<dbReference type="Proteomes" id="UP000406184">
    <property type="component" value="Unassembled WGS sequence"/>
</dbReference>
<dbReference type="InterPro" id="IPR027475">
    <property type="entry name" value="Asparaginase/glutaminase_AS2"/>
</dbReference>
<evidence type="ECO:0000259" key="8">
    <source>
        <dbReference type="Pfam" id="PF17763"/>
    </source>
</evidence>
<dbReference type="GO" id="GO:0006520">
    <property type="term" value="P:amino acid metabolic process"/>
    <property type="evidence" value="ECO:0007669"/>
    <property type="project" value="InterPro"/>
</dbReference>
<dbReference type="SUPFAM" id="SSF53774">
    <property type="entry name" value="Glutaminase/Asparaginase"/>
    <property type="match status" value="1"/>
</dbReference>
<dbReference type="EC" id="3.5.1.1" evidence="2"/>